<accession>A0A0G1Q5T1</accession>
<feature type="transmembrane region" description="Helical" evidence="3">
    <location>
        <begin position="6"/>
        <end position="25"/>
    </location>
</feature>
<keyword evidence="3" id="KW-0812">Transmembrane</keyword>
<dbReference type="InterPro" id="IPR051158">
    <property type="entry name" value="Metallophosphoesterase_sf"/>
</dbReference>
<protein>
    <recommendedName>
        <fullName evidence="4">Calcineurin-like phosphoesterase domain-containing protein</fullName>
    </recommendedName>
</protein>
<evidence type="ECO:0000256" key="3">
    <source>
        <dbReference type="SAM" id="Phobius"/>
    </source>
</evidence>
<evidence type="ECO:0000256" key="2">
    <source>
        <dbReference type="ARBA" id="ARBA00022801"/>
    </source>
</evidence>
<dbReference type="Pfam" id="PF00149">
    <property type="entry name" value="Metallophos"/>
    <property type="match status" value="1"/>
</dbReference>
<dbReference type="CDD" id="cd07385">
    <property type="entry name" value="MPP_YkuE_C"/>
    <property type="match status" value="1"/>
</dbReference>
<feature type="transmembrane region" description="Helical" evidence="3">
    <location>
        <begin position="37"/>
        <end position="55"/>
    </location>
</feature>
<dbReference type="PANTHER" id="PTHR31302:SF31">
    <property type="entry name" value="PHOSPHODIESTERASE YAEI"/>
    <property type="match status" value="1"/>
</dbReference>
<evidence type="ECO:0000259" key="4">
    <source>
        <dbReference type="Pfam" id="PF00149"/>
    </source>
</evidence>
<keyword evidence="1" id="KW-0479">Metal-binding</keyword>
<dbReference type="GO" id="GO:0046872">
    <property type="term" value="F:metal ion binding"/>
    <property type="evidence" value="ECO:0007669"/>
    <property type="project" value="UniProtKB-KW"/>
</dbReference>
<dbReference type="GO" id="GO:0008758">
    <property type="term" value="F:UDP-2,3-diacylglucosamine hydrolase activity"/>
    <property type="evidence" value="ECO:0007669"/>
    <property type="project" value="TreeGrafter"/>
</dbReference>
<dbReference type="AlphaFoldDB" id="A0A0G1Q5T1"/>
<keyword evidence="2" id="KW-0378">Hydrolase</keyword>
<dbReference type="Proteomes" id="UP000034795">
    <property type="component" value="Unassembled WGS sequence"/>
</dbReference>
<reference evidence="5 6" key="1">
    <citation type="journal article" date="2015" name="Nature">
        <title>rRNA introns, odd ribosomes, and small enigmatic genomes across a large radiation of phyla.</title>
        <authorList>
            <person name="Brown C.T."/>
            <person name="Hug L.A."/>
            <person name="Thomas B.C."/>
            <person name="Sharon I."/>
            <person name="Castelle C.J."/>
            <person name="Singh A."/>
            <person name="Wilkins M.J."/>
            <person name="Williams K.H."/>
            <person name="Banfield J.F."/>
        </authorList>
    </citation>
    <scope>NUCLEOTIDE SEQUENCE [LARGE SCALE GENOMIC DNA]</scope>
</reference>
<evidence type="ECO:0000256" key="1">
    <source>
        <dbReference type="ARBA" id="ARBA00022723"/>
    </source>
</evidence>
<dbReference type="InterPro" id="IPR029052">
    <property type="entry name" value="Metallo-depent_PP-like"/>
</dbReference>
<organism evidence="5 6">
    <name type="scientific">Candidatus Uhrbacteria bacterium GW2011_GWE2_46_68</name>
    <dbReference type="NCBI Taxonomy" id="1618994"/>
    <lineage>
        <taxon>Bacteria</taxon>
        <taxon>Candidatus Uhriibacteriota</taxon>
    </lineage>
</organism>
<comment type="caution">
    <text evidence="5">The sequence shown here is derived from an EMBL/GenBank/DDBJ whole genome shotgun (WGS) entry which is preliminary data.</text>
</comment>
<dbReference type="STRING" id="1618994.UX57_C0023G0004"/>
<proteinExistence type="predicted"/>
<dbReference type="GO" id="GO:0016020">
    <property type="term" value="C:membrane"/>
    <property type="evidence" value="ECO:0007669"/>
    <property type="project" value="GOC"/>
</dbReference>
<dbReference type="Gene3D" id="3.60.21.10">
    <property type="match status" value="1"/>
</dbReference>
<feature type="domain" description="Calcineurin-like phosphoesterase" evidence="4">
    <location>
        <begin position="77"/>
        <end position="236"/>
    </location>
</feature>
<dbReference type="SUPFAM" id="SSF56300">
    <property type="entry name" value="Metallo-dependent phosphatases"/>
    <property type="match status" value="1"/>
</dbReference>
<gene>
    <name evidence="5" type="ORF">UX57_C0023G0004</name>
</gene>
<evidence type="ECO:0000313" key="6">
    <source>
        <dbReference type="Proteomes" id="UP000034795"/>
    </source>
</evidence>
<dbReference type="InterPro" id="IPR004843">
    <property type="entry name" value="Calcineurin-like_PHP"/>
</dbReference>
<name>A0A0G1Q5T1_9BACT</name>
<keyword evidence="3" id="KW-1133">Transmembrane helix</keyword>
<sequence length="298" mass="33161">MTYFDAITFFYLVSAGFLFVHKIIAHRASLRVWKTQFFLLFLSVSWIVIFYGSVIEPKILTVHTQDISLSPSSTQELRVALIGDIHVGPYRDEAWVRKVVKKTLAEHPDIILLVGDFIYDDPTQSVLLGPLGNLSAPFGVYAVLGNHDYEGWQPEIIAQTLEALHIEVLENESVPIGMTGITLVGISDLWFAADLSKALEGIEEEDKVILLSHNPDVVLDEESRLADLVLSGHTHGGQIRLPWIGSIPPIPDELGRAYDRGFYLYKGLPLFVTAGVGETGPRARLWNPPEISLLTISY</sequence>
<dbReference type="PANTHER" id="PTHR31302">
    <property type="entry name" value="TRANSMEMBRANE PROTEIN WITH METALLOPHOSPHOESTERASE DOMAIN-RELATED"/>
    <property type="match status" value="1"/>
</dbReference>
<dbReference type="EMBL" id="LCMS01000023">
    <property type="protein sequence ID" value="KKU40172.1"/>
    <property type="molecule type" value="Genomic_DNA"/>
</dbReference>
<dbReference type="GO" id="GO:0009245">
    <property type="term" value="P:lipid A biosynthetic process"/>
    <property type="evidence" value="ECO:0007669"/>
    <property type="project" value="TreeGrafter"/>
</dbReference>
<evidence type="ECO:0000313" key="5">
    <source>
        <dbReference type="EMBL" id="KKU40172.1"/>
    </source>
</evidence>
<keyword evidence="3" id="KW-0472">Membrane</keyword>